<sequence length="112" mass="12270">MNKYPYNSGHTLVVPLRHISNFEDLESDELTSIMLTVQEVITAMKQAFNPHGFNVGINIGTSAGAGLPGHLHFHIVPRWNGDSNFTATIADIKIVSSAIEDTRLQLSALLNK</sequence>
<dbReference type="EMBL" id="VSSQ01078531">
    <property type="protein sequence ID" value="MPN28296.1"/>
    <property type="molecule type" value="Genomic_DNA"/>
</dbReference>
<reference evidence="3" key="1">
    <citation type="submission" date="2019-08" db="EMBL/GenBank/DDBJ databases">
        <authorList>
            <person name="Kucharzyk K."/>
            <person name="Murdoch R.W."/>
            <person name="Higgins S."/>
            <person name="Loffler F."/>
        </authorList>
    </citation>
    <scope>NUCLEOTIDE SEQUENCE</scope>
</reference>
<dbReference type="InterPro" id="IPR052908">
    <property type="entry name" value="AP-4-A_phosphorylase"/>
</dbReference>
<dbReference type="SUPFAM" id="SSF54197">
    <property type="entry name" value="HIT-like"/>
    <property type="match status" value="1"/>
</dbReference>
<dbReference type="AlphaFoldDB" id="A0A645GQ25"/>
<dbReference type="PANTHER" id="PTHR42997">
    <property type="entry name" value="HIT FAMILY HYDROLASE"/>
    <property type="match status" value="1"/>
</dbReference>
<name>A0A645GQ25_9ZZZZ</name>
<dbReference type="EC" id="2.7.7.53" evidence="3"/>
<dbReference type="CDD" id="cd01275">
    <property type="entry name" value="FHIT"/>
    <property type="match status" value="1"/>
</dbReference>
<dbReference type="InterPro" id="IPR011146">
    <property type="entry name" value="HIT-like"/>
</dbReference>
<feature type="domain" description="HIT" evidence="2">
    <location>
        <begin position="1"/>
        <end position="85"/>
    </location>
</feature>
<keyword evidence="3" id="KW-0808">Transferase</keyword>
<dbReference type="InterPro" id="IPR039383">
    <property type="entry name" value="FHIT"/>
</dbReference>
<dbReference type="GO" id="GO:0003877">
    <property type="term" value="F:ATP:ADP adenylyltransferase activity"/>
    <property type="evidence" value="ECO:0007669"/>
    <property type="project" value="UniProtKB-EC"/>
</dbReference>
<dbReference type="PANTHER" id="PTHR42997:SF1">
    <property type="entry name" value="AP-4-A PHOSPHORYLASE"/>
    <property type="match status" value="1"/>
</dbReference>
<dbReference type="Pfam" id="PF01230">
    <property type="entry name" value="HIT"/>
    <property type="match status" value="1"/>
</dbReference>
<proteinExistence type="predicted"/>
<dbReference type="GO" id="GO:0000166">
    <property type="term" value="F:nucleotide binding"/>
    <property type="evidence" value="ECO:0007669"/>
    <property type="project" value="UniProtKB-KW"/>
</dbReference>
<evidence type="ECO:0000256" key="1">
    <source>
        <dbReference type="ARBA" id="ARBA00022741"/>
    </source>
</evidence>
<dbReference type="InterPro" id="IPR036265">
    <property type="entry name" value="HIT-like_sf"/>
</dbReference>
<keyword evidence="1" id="KW-0547">Nucleotide-binding</keyword>
<dbReference type="PROSITE" id="PS51084">
    <property type="entry name" value="HIT_2"/>
    <property type="match status" value="1"/>
</dbReference>
<protein>
    <submittedName>
        <fullName evidence="3">AP-4-A phosphorylase</fullName>
        <ecNumber evidence="3">2.7.7.53</ecNumber>
    </submittedName>
</protein>
<dbReference type="Gene3D" id="3.30.428.10">
    <property type="entry name" value="HIT-like"/>
    <property type="match status" value="1"/>
</dbReference>
<evidence type="ECO:0000313" key="3">
    <source>
        <dbReference type="EMBL" id="MPN28296.1"/>
    </source>
</evidence>
<accession>A0A645GQ25</accession>
<evidence type="ECO:0000259" key="2">
    <source>
        <dbReference type="PROSITE" id="PS51084"/>
    </source>
</evidence>
<organism evidence="3">
    <name type="scientific">bioreactor metagenome</name>
    <dbReference type="NCBI Taxonomy" id="1076179"/>
    <lineage>
        <taxon>unclassified sequences</taxon>
        <taxon>metagenomes</taxon>
        <taxon>ecological metagenomes</taxon>
    </lineage>
</organism>
<gene>
    <name evidence="3" type="ORF">SDC9_175737</name>
</gene>
<keyword evidence="3" id="KW-0548">Nucleotidyltransferase</keyword>
<comment type="caution">
    <text evidence="3">The sequence shown here is derived from an EMBL/GenBank/DDBJ whole genome shotgun (WGS) entry which is preliminary data.</text>
</comment>